<keyword evidence="2" id="KW-0812">Transmembrane</keyword>
<reference evidence="3 4" key="1">
    <citation type="submission" date="2013-02" db="EMBL/GenBank/DDBJ databases">
        <title>The Genome Sequence of Plasmodium inui San Antonio 1.</title>
        <authorList>
            <consortium name="The Broad Institute Genome Sequencing Platform"/>
            <consortium name="The Broad Institute Genome Sequencing Center for Infectious Disease"/>
            <person name="Neafsey D."/>
            <person name="Cheeseman I."/>
            <person name="Volkman S."/>
            <person name="Adams J."/>
            <person name="Walker B."/>
            <person name="Young S.K."/>
            <person name="Zeng Q."/>
            <person name="Gargeya S."/>
            <person name="Fitzgerald M."/>
            <person name="Haas B."/>
            <person name="Abouelleil A."/>
            <person name="Alvarado L."/>
            <person name="Arachchi H.M."/>
            <person name="Berlin A.M."/>
            <person name="Chapman S.B."/>
            <person name="Dewar J."/>
            <person name="Goldberg J."/>
            <person name="Griggs A."/>
            <person name="Gujja S."/>
            <person name="Hansen M."/>
            <person name="Howarth C."/>
            <person name="Imamovic A."/>
            <person name="Larimer J."/>
            <person name="McCowan C."/>
            <person name="Murphy C."/>
            <person name="Neiman D."/>
            <person name="Pearson M."/>
            <person name="Priest M."/>
            <person name="Roberts A."/>
            <person name="Saif S."/>
            <person name="Shea T."/>
            <person name="Sisk P."/>
            <person name="Sykes S."/>
            <person name="Wortman J."/>
            <person name="Nusbaum C."/>
            <person name="Birren B."/>
        </authorList>
    </citation>
    <scope>NUCLEOTIDE SEQUENCE [LARGE SCALE GENOMIC DNA]</scope>
    <source>
        <strain evidence="3 4">San Antonio 1</strain>
    </source>
</reference>
<evidence type="ECO:0000256" key="2">
    <source>
        <dbReference type="SAM" id="Phobius"/>
    </source>
</evidence>
<keyword evidence="4" id="KW-1185">Reference proteome</keyword>
<dbReference type="AlphaFoldDB" id="W6ZXY9"/>
<feature type="transmembrane region" description="Helical" evidence="2">
    <location>
        <begin position="370"/>
        <end position="391"/>
    </location>
</feature>
<evidence type="ECO:0000256" key="1">
    <source>
        <dbReference type="SAM" id="MobiDB-lite"/>
    </source>
</evidence>
<organism evidence="3 4">
    <name type="scientific">Plasmodium inui San Antonio 1</name>
    <dbReference type="NCBI Taxonomy" id="1237626"/>
    <lineage>
        <taxon>Eukaryota</taxon>
        <taxon>Sar</taxon>
        <taxon>Alveolata</taxon>
        <taxon>Apicomplexa</taxon>
        <taxon>Aconoidasida</taxon>
        <taxon>Haemosporida</taxon>
        <taxon>Plasmodiidae</taxon>
        <taxon>Plasmodium</taxon>
        <taxon>Plasmodium (Plasmodium)</taxon>
    </lineage>
</organism>
<dbReference type="GeneID" id="20040756"/>
<evidence type="ECO:0000313" key="3">
    <source>
        <dbReference type="EMBL" id="EUD64140.1"/>
    </source>
</evidence>
<feature type="region of interest" description="Disordered" evidence="1">
    <location>
        <begin position="252"/>
        <end position="351"/>
    </location>
</feature>
<dbReference type="Proteomes" id="UP000030640">
    <property type="component" value="Unassembled WGS sequence"/>
</dbReference>
<gene>
    <name evidence="3" type="ORF">C922_05482</name>
</gene>
<keyword evidence="2" id="KW-1133">Transmembrane helix</keyword>
<keyword evidence="2" id="KW-0472">Membrane</keyword>
<sequence length="424" mass="46839">MSHDDDKTLSWGNFLDKILDKVHAKVVSSRQGTTDSHTWTKQEWSRAIGGKEYLDSPLDQFPFGKRMLFVIMCIVTGLSEGKDKEGTLFIDRARGCYGVDAGLEFTVDEWKRWITSQTERSQSKHALCSRNGGTDGCQEASIALILSIYQALKEFCPQCGPYRLSYWIKEQEGKLQSEQKEYCYFEQQNEICSNSVPDKTPSPVLITKQGKFGVLDRPEVHQVAQKLRGTHLAPPTTPENVVLLRSNSAGLIHKGETSDDSEDGEKSCQEGFSEQLPKSSEQQTPSESSGLENHPKSLVEETNKPEGTQEDQLKNSVSTQEAVDGLLNGGSTGDEGDMDDHTGSRSEASPGGVVKASALGEFLWSLLGHWQLIAGAVVVICLIMSSAYGLWRIFRKQWTKNKDGIRPEGRGKYGVGYGGGRYQG</sequence>
<name>W6ZXY9_9APIC</name>
<feature type="compositionally biased region" description="Polar residues" evidence="1">
    <location>
        <begin position="270"/>
        <end position="291"/>
    </location>
</feature>
<dbReference type="RefSeq" id="XP_008819275.1">
    <property type="nucleotide sequence ID" value="XM_008821053.1"/>
</dbReference>
<proteinExistence type="predicted"/>
<dbReference type="EMBL" id="KI965538">
    <property type="protein sequence ID" value="EUD64140.1"/>
    <property type="molecule type" value="Genomic_DNA"/>
</dbReference>
<dbReference type="VEuPathDB" id="PlasmoDB:C922_05482"/>
<evidence type="ECO:0000313" key="4">
    <source>
        <dbReference type="Proteomes" id="UP000030640"/>
    </source>
</evidence>
<feature type="compositionally biased region" description="Basic and acidic residues" evidence="1">
    <location>
        <begin position="293"/>
        <end position="304"/>
    </location>
</feature>
<accession>W6ZXY9</accession>
<protein>
    <submittedName>
        <fullName evidence="3">Uncharacterized protein</fullName>
    </submittedName>
</protein>